<evidence type="ECO:0000256" key="4">
    <source>
        <dbReference type="ARBA" id="ARBA00023024"/>
    </source>
</evidence>
<dbReference type="PROSITE" id="PS01095">
    <property type="entry name" value="GH18_1"/>
    <property type="match status" value="1"/>
</dbReference>
<dbReference type="AlphaFoldDB" id="A0A934PHN4"/>
<dbReference type="PROSITE" id="PS51257">
    <property type="entry name" value="PROKAR_LIPOPROTEIN"/>
    <property type="match status" value="1"/>
</dbReference>
<reference evidence="9" key="1">
    <citation type="submission" date="2020-12" db="EMBL/GenBank/DDBJ databases">
        <title>Bacterial novel species Flavobacterium sp. SE-1-e isolated from soil.</title>
        <authorList>
            <person name="Jung H.-Y."/>
        </authorList>
    </citation>
    <scope>NUCLEOTIDE SEQUENCE</scope>
    <source>
        <strain evidence="9">SE-1-e</strain>
    </source>
</reference>
<evidence type="ECO:0000256" key="2">
    <source>
        <dbReference type="ARBA" id="ARBA00012729"/>
    </source>
</evidence>
<evidence type="ECO:0000259" key="8">
    <source>
        <dbReference type="PROSITE" id="PS51910"/>
    </source>
</evidence>
<dbReference type="PROSITE" id="PS51910">
    <property type="entry name" value="GH18_2"/>
    <property type="match status" value="1"/>
</dbReference>
<feature type="domain" description="GH18" evidence="8">
    <location>
        <begin position="40"/>
        <end position="385"/>
    </location>
</feature>
<dbReference type="InterPro" id="IPR029070">
    <property type="entry name" value="Chitinase_insertion_sf"/>
</dbReference>
<evidence type="ECO:0000256" key="6">
    <source>
        <dbReference type="RuleBase" id="RU000489"/>
    </source>
</evidence>
<keyword evidence="4" id="KW-0624">Polysaccharide degradation</keyword>
<dbReference type="SUPFAM" id="SSF54556">
    <property type="entry name" value="Chitinase insertion domain"/>
    <property type="match status" value="1"/>
</dbReference>
<dbReference type="CDD" id="cd06548">
    <property type="entry name" value="GH18_chitinase"/>
    <property type="match status" value="1"/>
</dbReference>
<dbReference type="SMART" id="SM00636">
    <property type="entry name" value="Glyco_18"/>
    <property type="match status" value="1"/>
</dbReference>
<dbReference type="InterPro" id="IPR050314">
    <property type="entry name" value="Glycosyl_Hydrlase_18"/>
</dbReference>
<accession>A0A934PHN4</accession>
<dbReference type="SUPFAM" id="SSF51445">
    <property type="entry name" value="(Trans)glycosidases"/>
    <property type="match status" value="1"/>
</dbReference>
<dbReference type="PANTHER" id="PTHR11177:SF317">
    <property type="entry name" value="CHITINASE 12-RELATED"/>
    <property type="match status" value="1"/>
</dbReference>
<dbReference type="InterPro" id="IPR017853">
    <property type="entry name" value="GH"/>
</dbReference>
<dbReference type="GO" id="GO:0006032">
    <property type="term" value="P:chitin catabolic process"/>
    <property type="evidence" value="ECO:0007669"/>
    <property type="project" value="UniProtKB-KW"/>
</dbReference>
<organism evidence="9 10">
    <name type="scientific">Flavobacterium agrisoli</name>
    <dbReference type="NCBI Taxonomy" id="2793066"/>
    <lineage>
        <taxon>Bacteria</taxon>
        <taxon>Pseudomonadati</taxon>
        <taxon>Bacteroidota</taxon>
        <taxon>Flavobacteriia</taxon>
        <taxon>Flavobacteriales</taxon>
        <taxon>Flavobacteriaceae</taxon>
        <taxon>Flavobacterium</taxon>
    </lineage>
</organism>
<dbReference type="GO" id="GO:0008843">
    <property type="term" value="F:endochitinase activity"/>
    <property type="evidence" value="ECO:0007669"/>
    <property type="project" value="UniProtKB-EC"/>
</dbReference>
<keyword evidence="10" id="KW-1185">Reference proteome</keyword>
<protein>
    <recommendedName>
        <fullName evidence="2">chitinase</fullName>
        <ecNumber evidence="2">3.2.1.14</ecNumber>
    </recommendedName>
</protein>
<name>A0A934PHN4_9FLAO</name>
<evidence type="ECO:0000256" key="7">
    <source>
        <dbReference type="RuleBase" id="RU004453"/>
    </source>
</evidence>
<evidence type="ECO:0000313" key="10">
    <source>
        <dbReference type="Proteomes" id="UP000609172"/>
    </source>
</evidence>
<keyword evidence="5 6" id="KW-0326">Glycosidase</keyword>
<dbReference type="Gene3D" id="3.20.20.80">
    <property type="entry name" value="Glycosidases"/>
    <property type="match status" value="1"/>
</dbReference>
<comment type="catalytic activity">
    <reaction evidence="1">
        <text>Random endo-hydrolysis of N-acetyl-beta-D-glucosaminide (1-&gt;4)-beta-linkages in chitin and chitodextrins.</text>
        <dbReference type="EC" id="3.2.1.14"/>
    </reaction>
</comment>
<keyword evidence="3 6" id="KW-0378">Hydrolase</keyword>
<dbReference type="Proteomes" id="UP000609172">
    <property type="component" value="Unassembled WGS sequence"/>
</dbReference>
<gene>
    <name evidence="9" type="ORF">I5M07_00475</name>
</gene>
<comment type="caution">
    <text evidence="9">The sequence shown here is derived from an EMBL/GenBank/DDBJ whole genome shotgun (WGS) entry which is preliminary data.</text>
</comment>
<evidence type="ECO:0000256" key="1">
    <source>
        <dbReference type="ARBA" id="ARBA00000822"/>
    </source>
</evidence>
<dbReference type="GO" id="GO:0008061">
    <property type="term" value="F:chitin binding"/>
    <property type="evidence" value="ECO:0007669"/>
    <property type="project" value="InterPro"/>
</dbReference>
<dbReference type="Gene3D" id="3.10.50.10">
    <property type="match status" value="1"/>
</dbReference>
<keyword evidence="4" id="KW-0119">Carbohydrate metabolism</keyword>
<dbReference type="Pfam" id="PF00704">
    <property type="entry name" value="Glyco_hydro_18"/>
    <property type="match status" value="1"/>
</dbReference>
<sequence>MIYFKQNNSVIKSIFIIIMISFFGACSSLKQNGNESKEDFKIIGYVAGYENFDPAKIDATKVTHLNYAFANIVDGNVQFELPTDKTKIESAIGLKKQNPSLKVLYSIGGWVWSDQFSTLAAYQDSREKFAKSAVKVMKEFGFDGIDIDWEFPGQRAEDNVFRPSDKENFTLLLGELRKQLQVQTKIDNKHYLLTIATASDQEYINHTDLGKAHQFLDFINVMCYDFYNGWFYQTGHHANLYPSKEEKFGGNSISESVDKLVKTGVPAKKLIIGLPFYGRKWENVVPVNNGLYQSARTGSAIIPFWEITKEKQSGKFQEFYDDSAKASYLWNAQDNIFISYETPKEIALKIAFINQKKLGGAMFWEYSLDNKQELLKALYEGASTKTKN</sequence>
<dbReference type="InterPro" id="IPR001223">
    <property type="entry name" value="Glyco_hydro18_cat"/>
</dbReference>
<evidence type="ECO:0000313" key="9">
    <source>
        <dbReference type="EMBL" id="MBK0368291.1"/>
    </source>
</evidence>
<dbReference type="InterPro" id="IPR001579">
    <property type="entry name" value="Glyco_hydro_18_chit_AS"/>
</dbReference>
<evidence type="ECO:0000256" key="3">
    <source>
        <dbReference type="ARBA" id="ARBA00022801"/>
    </source>
</evidence>
<dbReference type="InterPro" id="IPR011583">
    <property type="entry name" value="Chitinase_II/V-like_cat"/>
</dbReference>
<evidence type="ECO:0000256" key="5">
    <source>
        <dbReference type="ARBA" id="ARBA00023295"/>
    </source>
</evidence>
<proteinExistence type="inferred from homology"/>
<dbReference type="PANTHER" id="PTHR11177">
    <property type="entry name" value="CHITINASE"/>
    <property type="match status" value="1"/>
</dbReference>
<dbReference type="EC" id="3.2.1.14" evidence="2"/>
<dbReference type="EMBL" id="JAEHFV010000001">
    <property type="protein sequence ID" value="MBK0368291.1"/>
    <property type="molecule type" value="Genomic_DNA"/>
</dbReference>
<comment type="similarity">
    <text evidence="7">Belongs to the glycosyl hydrolase 18 family.</text>
</comment>
<dbReference type="GO" id="GO:0005975">
    <property type="term" value="P:carbohydrate metabolic process"/>
    <property type="evidence" value="ECO:0007669"/>
    <property type="project" value="InterPro"/>
</dbReference>
<keyword evidence="4" id="KW-0146">Chitin degradation</keyword>